<keyword evidence="3" id="KW-1185">Reference proteome</keyword>
<protein>
    <submittedName>
        <fullName evidence="2">Uncharacterized protein</fullName>
    </submittedName>
</protein>
<dbReference type="Proteomes" id="UP000649573">
    <property type="component" value="Unassembled WGS sequence"/>
</dbReference>
<evidence type="ECO:0000313" key="3">
    <source>
        <dbReference type="Proteomes" id="UP000649573"/>
    </source>
</evidence>
<reference evidence="3" key="1">
    <citation type="journal article" date="2019" name="Int. J. Syst. Evol. Microbiol.">
        <title>The Global Catalogue of Microorganisms (GCM) 10K type strain sequencing project: providing services to taxonomists for standard genome sequencing and annotation.</title>
        <authorList>
            <consortium name="The Broad Institute Genomics Platform"/>
            <consortium name="The Broad Institute Genome Sequencing Center for Infectious Disease"/>
            <person name="Wu L."/>
            <person name="Ma J."/>
        </authorList>
    </citation>
    <scope>NUCLEOTIDE SEQUENCE [LARGE SCALE GENOMIC DNA]</scope>
    <source>
        <strain evidence="3">JCM 3296</strain>
    </source>
</reference>
<accession>A0ABQ2USA7</accession>
<dbReference type="EMBL" id="BMRE01000021">
    <property type="protein sequence ID" value="GGU49325.1"/>
    <property type="molecule type" value="Genomic_DNA"/>
</dbReference>
<proteinExistence type="predicted"/>
<evidence type="ECO:0000256" key="1">
    <source>
        <dbReference type="SAM" id="MobiDB-lite"/>
    </source>
</evidence>
<sequence>MEPAAAEPVAVRARCRGPSFGAIPLRLEAELAVRKTVCGRALQRGPEKARVGQATERIGTTR</sequence>
<evidence type="ECO:0000313" key="2">
    <source>
        <dbReference type="EMBL" id="GGU49325.1"/>
    </source>
</evidence>
<organism evidence="2 3">
    <name type="scientific">Lentzea flava</name>
    <dbReference type="NCBI Taxonomy" id="103732"/>
    <lineage>
        <taxon>Bacteria</taxon>
        <taxon>Bacillati</taxon>
        <taxon>Actinomycetota</taxon>
        <taxon>Actinomycetes</taxon>
        <taxon>Pseudonocardiales</taxon>
        <taxon>Pseudonocardiaceae</taxon>
        <taxon>Lentzea</taxon>
    </lineage>
</organism>
<gene>
    <name evidence="2" type="ORF">GCM10010178_47600</name>
</gene>
<feature type="region of interest" description="Disordered" evidence="1">
    <location>
        <begin position="42"/>
        <end position="62"/>
    </location>
</feature>
<name>A0ABQ2USA7_9PSEU</name>
<comment type="caution">
    <text evidence="2">The sequence shown here is derived from an EMBL/GenBank/DDBJ whole genome shotgun (WGS) entry which is preliminary data.</text>
</comment>